<reference evidence="1 2" key="1">
    <citation type="submission" date="2015-07" db="EMBL/GenBank/DDBJ databases">
        <title>The genome of Dufourea novaeangliae.</title>
        <authorList>
            <person name="Pan H."/>
            <person name="Kapheim K."/>
        </authorList>
    </citation>
    <scope>NUCLEOTIDE SEQUENCE [LARGE SCALE GENOMIC DNA]</scope>
    <source>
        <strain evidence="1">0120121106</strain>
        <tissue evidence="1">Whole body</tissue>
    </source>
</reference>
<sequence>MSISKGLEVLQSPSLSAGFLKFVILKKKSKQTDVVHMIVLAPNNLSNKVKKFVGFIADHSVV</sequence>
<dbReference type="AlphaFoldDB" id="A0A154PGS8"/>
<proteinExistence type="predicted"/>
<evidence type="ECO:0000313" key="1">
    <source>
        <dbReference type="EMBL" id="KZC11065.1"/>
    </source>
</evidence>
<protein>
    <submittedName>
        <fullName evidence="1">Uncharacterized protein</fullName>
    </submittedName>
</protein>
<organism evidence="1 2">
    <name type="scientific">Dufourea novaeangliae</name>
    <name type="common">Sweat bee</name>
    <dbReference type="NCBI Taxonomy" id="178035"/>
    <lineage>
        <taxon>Eukaryota</taxon>
        <taxon>Metazoa</taxon>
        <taxon>Ecdysozoa</taxon>
        <taxon>Arthropoda</taxon>
        <taxon>Hexapoda</taxon>
        <taxon>Insecta</taxon>
        <taxon>Pterygota</taxon>
        <taxon>Neoptera</taxon>
        <taxon>Endopterygota</taxon>
        <taxon>Hymenoptera</taxon>
        <taxon>Apocrita</taxon>
        <taxon>Aculeata</taxon>
        <taxon>Apoidea</taxon>
        <taxon>Anthophila</taxon>
        <taxon>Halictidae</taxon>
        <taxon>Rophitinae</taxon>
        <taxon>Dufourea</taxon>
    </lineage>
</organism>
<name>A0A154PGS8_DUFNO</name>
<gene>
    <name evidence="1" type="ORF">WN55_02420</name>
</gene>
<dbReference type="Proteomes" id="UP000076502">
    <property type="component" value="Unassembled WGS sequence"/>
</dbReference>
<accession>A0A154PGS8</accession>
<keyword evidence="2" id="KW-1185">Reference proteome</keyword>
<dbReference type="EMBL" id="KQ434900">
    <property type="protein sequence ID" value="KZC11065.1"/>
    <property type="molecule type" value="Genomic_DNA"/>
</dbReference>
<evidence type="ECO:0000313" key="2">
    <source>
        <dbReference type="Proteomes" id="UP000076502"/>
    </source>
</evidence>